<sequence>MEEREHVRYQLILVCLGADGLLGKKCIVPQMFLKSLVSVFNDSSPNIYSYENLKKITKK</sequence>
<organism evidence="1 2">
    <name type="scientific">Chryseobacterium joostei</name>
    <dbReference type="NCBI Taxonomy" id="112234"/>
    <lineage>
        <taxon>Bacteria</taxon>
        <taxon>Pseudomonadati</taxon>
        <taxon>Bacteroidota</taxon>
        <taxon>Flavobacteriia</taxon>
        <taxon>Flavobacteriales</taxon>
        <taxon>Weeksellaceae</taxon>
        <taxon>Chryseobacterium group</taxon>
        <taxon>Chryseobacterium</taxon>
    </lineage>
</organism>
<dbReference type="STRING" id="112234.SAMN05421768_109207"/>
<dbReference type="Proteomes" id="UP000186106">
    <property type="component" value="Unassembled WGS sequence"/>
</dbReference>
<dbReference type="AlphaFoldDB" id="A0A1N7JXR9"/>
<gene>
    <name evidence="1" type="ORF">SAMN05421768_109207</name>
</gene>
<protein>
    <submittedName>
        <fullName evidence="1">Uncharacterized protein</fullName>
    </submittedName>
</protein>
<proteinExistence type="predicted"/>
<evidence type="ECO:0000313" key="1">
    <source>
        <dbReference type="EMBL" id="SIS54036.1"/>
    </source>
</evidence>
<reference evidence="1 2" key="1">
    <citation type="submission" date="2017-01" db="EMBL/GenBank/DDBJ databases">
        <authorList>
            <person name="Mah S.A."/>
            <person name="Swanson W.J."/>
            <person name="Moy G.W."/>
            <person name="Vacquier V.D."/>
        </authorList>
    </citation>
    <scope>NUCLEOTIDE SEQUENCE [LARGE SCALE GENOMIC DNA]</scope>
    <source>
        <strain evidence="1 2">DSM 16927</strain>
    </source>
</reference>
<name>A0A1N7JXR9_9FLAO</name>
<accession>A0A1N7JXR9</accession>
<dbReference type="EMBL" id="FTNZ01000009">
    <property type="protein sequence ID" value="SIS54036.1"/>
    <property type="molecule type" value="Genomic_DNA"/>
</dbReference>
<evidence type="ECO:0000313" key="2">
    <source>
        <dbReference type="Proteomes" id="UP000186106"/>
    </source>
</evidence>